<keyword evidence="4" id="KW-0732">Signal</keyword>
<dbReference type="Proteomes" id="UP000285232">
    <property type="component" value="Unassembled WGS sequence"/>
</dbReference>
<dbReference type="GO" id="GO:0015833">
    <property type="term" value="P:peptide transport"/>
    <property type="evidence" value="ECO:0007669"/>
    <property type="project" value="TreeGrafter"/>
</dbReference>
<name>A0A419RV92_9SPHN</name>
<dbReference type="Pfam" id="PF00496">
    <property type="entry name" value="SBP_bac_5"/>
    <property type="match status" value="1"/>
</dbReference>
<dbReference type="InterPro" id="IPR000914">
    <property type="entry name" value="SBP_5_dom"/>
</dbReference>
<organism evidence="6 7">
    <name type="scientific">Aurantiacibacter aquimixticola</name>
    <dbReference type="NCBI Taxonomy" id="1958945"/>
    <lineage>
        <taxon>Bacteria</taxon>
        <taxon>Pseudomonadati</taxon>
        <taxon>Pseudomonadota</taxon>
        <taxon>Alphaproteobacteria</taxon>
        <taxon>Sphingomonadales</taxon>
        <taxon>Erythrobacteraceae</taxon>
        <taxon>Aurantiacibacter</taxon>
    </lineage>
</organism>
<dbReference type="PROSITE" id="PS51257">
    <property type="entry name" value="PROKAR_LIPOPROTEIN"/>
    <property type="match status" value="1"/>
</dbReference>
<dbReference type="InterPro" id="IPR039424">
    <property type="entry name" value="SBP_5"/>
</dbReference>
<evidence type="ECO:0000313" key="7">
    <source>
        <dbReference type="Proteomes" id="UP000285232"/>
    </source>
</evidence>
<protein>
    <submittedName>
        <fullName evidence="6">Peptide ABC transporter substrate-binding protein</fullName>
    </submittedName>
</protein>
<sequence length="480" mass="51480">MPCTRHLIALAALMLAGCGAGDDGALDVALIGNEDTVFTRGILLSDSAQTLRAATESGLLELNAQGEVVPALAETWLPTEDGLSYIFRLRDTTWPDGTPISAQSARAALVAAMARLEGTSLGRDLAPVEEVRAMAGRVIEIRLSAPEPYFLQLLAQPELALRYEDGGTGPMSFSRAEGYAAQLAFKPPEERGLPASEDWRERVRDIDLVVVDAQTAIELFDDGAVEVVLGGDLGTLPLVDVGPLSTGTLRVDATIGLFGLLPRRADGVLADAVTREALAMAIDREALIGRFNIGGWPPATRIVPALVPGVSASAPRWGDDIELRRAEARSRIGGSAPALSLALPEGTGWDMLLDELAQQWSSIGVTLRRAESTAAADLVLVDRIARYPSRRWFLDQFNCELRRGLCSGETDALIAQALGESDPERRAALTAQAEAEFTERNIFIPIAAPLRWSLVRGSVTGFEPNPWAFHPLPPMAQIPR</sequence>
<comment type="caution">
    <text evidence="6">The sequence shown here is derived from an EMBL/GenBank/DDBJ whole genome shotgun (WGS) entry which is preliminary data.</text>
</comment>
<dbReference type="SUPFAM" id="SSF53850">
    <property type="entry name" value="Periplasmic binding protein-like II"/>
    <property type="match status" value="1"/>
</dbReference>
<dbReference type="EMBL" id="RAHX01000001">
    <property type="protein sequence ID" value="RJY09708.1"/>
    <property type="molecule type" value="Genomic_DNA"/>
</dbReference>
<dbReference type="Gene3D" id="3.90.76.10">
    <property type="entry name" value="Dipeptide-binding Protein, Domain 1"/>
    <property type="match status" value="1"/>
</dbReference>
<dbReference type="RefSeq" id="WP_120048720.1">
    <property type="nucleotide sequence ID" value="NZ_RAHX01000001.1"/>
</dbReference>
<dbReference type="GO" id="GO:0030313">
    <property type="term" value="C:cell envelope"/>
    <property type="evidence" value="ECO:0007669"/>
    <property type="project" value="UniProtKB-SubCell"/>
</dbReference>
<reference evidence="6 7" key="1">
    <citation type="journal article" date="2017" name="Int. J. Syst. Evol. Microbiol.">
        <title>Erythrobacter aquimixticola sp. nov., isolated from the junction between the ocean and a freshwater spring.</title>
        <authorList>
            <person name="Park S."/>
            <person name="Jung Y.T."/>
            <person name="Choi S.J."/>
            <person name="Yoon J.H."/>
        </authorList>
    </citation>
    <scope>NUCLEOTIDE SEQUENCE [LARGE SCALE GENOMIC DNA]</scope>
    <source>
        <strain evidence="6 7">JSSK-14</strain>
    </source>
</reference>
<proteinExistence type="inferred from homology"/>
<accession>A0A419RV92</accession>
<feature type="domain" description="Solute-binding protein family 5" evidence="5">
    <location>
        <begin position="67"/>
        <end position="367"/>
    </location>
</feature>
<dbReference type="PANTHER" id="PTHR30290:SF10">
    <property type="entry name" value="PERIPLASMIC OLIGOPEPTIDE-BINDING PROTEIN-RELATED"/>
    <property type="match status" value="1"/>
</dbReference>
<dbReference type="Gene3D" id="3.40.190.10">
    <property type="entry name" value="Periplasmic binding protein-like II"/>
    <property type="match status" value="1"/>
</dbReference>
<evidence type="ECO:0000256" key="2">
    <source>
        <dbReference type="ARBA" id="ARBA00005695"/>
    </source>
</evidence>
<evidence type="ECO:0000259" key="5">
    <source>
        <dbReference type="Pfam" id="PF00496"/>
    </source>
</evidence>
<comment type="similarity">
    <text evidence="2">Belongs to the bacterial solute-binding protein 5 family.</text>
</comment>
<comment type="subcellular location">
    <subcellularLocation>
        <location evidence="1">Periplasm</location>
    </subcellularLocation>
</comment>
<dbReference type="GO" id="GO:1904680">
    <property type="term" value="F:peptide transmembrane transporter activity"/>
    <property type="evidence" value="ECO:0007669"/>
    <property type="project" value="TreeGrafter"/>
</dbReference>
<keyword evidence="3" id="KW-0813">Transport</keyword>
<dbReference type="OrthoDB" id="9803988at2"/>
<keyword evidence="7" id="KW-1185">Reference proteome</keyword>
<evidence type="ECO:0000256" key="1">
    <source>
        <dbReference type="ARBA" id="ARBA00004418"/>
    </source>
</evidence>
<evidence type="ECO:0000313" key="6">
    <source>
        <dbReference type="EMBL" id="RJY09708.1"/>
    </source>
</evidence>
<evidence type="ECO:0000256" key="3">
    <source>
        <dbReference type="ARBA" id="ARBA00022448"/>
    </source>
</evidence>
<evidence type="ECO:0000256" key="4">
    <source>
        <dbReference type="ARBA" id="ARBA00022729"/>
    </source>
</evidence>
<dbReference type="AlphaFoldDB" id="A0A419RV92"/>
<dbReference type="Gene3D" id="3.10.105.10">
    <property type="entry name" value="Dipeptide-binding Protein, Domain 3"/>
    <property type="match status" value="1"/>
</dbReference>
<gene>
    <name evidence="6" type="ORF">D6201_10405</name>
</gene>
<dbReference type="PANTHER" id="PTHR30290">
    <property type="entry name" value="PERIPLASMIC BINDING COMPONENT OF ABC TRANSPORTER"/>
    <property type="match status" value="1"/>
</dbReference>